<keyword evidence="3" id="KW-1185">Reference proteome</keyword>
<proteinExistence type="predicted"/>
<name>A0A238LA03_9RHOB</name>
<gene>
    <name evidence="2" type="ORF">LOM8899_00555</name>
</gene>
<organism evidence="2 3">
    <name type="scientific">Flavimaricola marinus</name>
    <dbReference type="NCBI Taxonomy" id="1819565"/>
    <lineage>
        <taxon>Bacteria</taxon>
        <taxon>Pseudomonadati</taxon>
        <taxon>Pseudomonadota</taxon>
        <taxon>Alphaproteobacteria</taxon>
        <taxon>Rhodobacterales</taxon>
        <taxon>Paracoccaceae</taxon>
        <taxon>Flavimaricola</taxon>
    </lineage>
</organism>
<dbReference type="RefSeq" id="WP_093990611.1">
    <property type="nucleotide sequence ID" value="NZ_FXZK01000001.1"/>
</dbReference>
<reference evidence="3" key="1">
    <citation type="submission" date="2017-05" db="EMBL/GenBank/DDBJ databases">
        <authorList>
            <person name="Rodrigo-Torres L."/>
            <person name="Arahal R. D."/>
            <person name="Lucena T."/>
        </authorList>
    </citation>
    <scope>NUCLEOTIDE SEQUENCE [LARGE SCALE GENOMIC DNA]</scope>
    <source>
        <strain evidence="3">CECT 8899</strain>
    </source>
</reference>
<dbReference type="EMBL" id="FXZK01000001">
    <property type="protein sequence ID" value="SMY06431.1"/>
    <property type="molecule type" value="Genomic_DNA"/>
</dbReference>
<evidence type="ECO:0000313" key="3">
    <source>
        <dbReference type="Proteomes" id="UP000201613"/>
    </source>
</evidence>
<evidence type="ECO:0000313" key="2">
    <source>
        <dbReference type="EMBL" id="SMY06431.1"/>
    </source>
</evidence>
<protein>
    <recommendedName>
        <fullName evidence="4">Transferrin-binding protein B C-lobe/N-lobe beta barrel domain-containing protein</fullName>
    </recommendedName>
</protein>
<dbReference type="PROSITE" id="PS51257">
    <property type="entry name" value="PROKAR_LIPOPROTEIN"/>
    <property type="match status" value="1"/>
</dbReference>
<evidence type="ECO:0008006" key="4">
    <source>
        <dbReference type="Google" id="ProtNLM"/>
    </source>
</evidence>
<evidence type="ECO:0000256" key="1">
    <source>
        <dbReference type="SAM" id="SignalP"/>
    </source>
</evidence>
<sequence length="191" mass="19632">MRTAFLVPLAALALAACEATPPTITTDDIADFNEASKAASTLPTTAIGDLPAGTVSYFGQFGSDASVEGVDNYSMIGDMRMNVRFNDQDVDGVINNVNLIQGGVPQQQMSGDLQIDGAAVNGVIVADASGDLWRVVANKSEFASIELELLGTVQTGLTDGDVVSGSVTGGGNGQFTVVLDGFGTFYGVAEQ</sequence>
<accession>A0A238LA03</accession>
<keyword evidence="1" id="KW-0732">Signal</keyword>
<feature type="signal peptide" evidence="1">
    <location>
        <begin position="1"/>
        <end position="15"/>
    </location>
</feature>
<feature type="chain" id="PRO_5012511743" description="Transferrin-binding protein B C-lobe/N-lobe beta barrel domain-containing protein" evidence="1">
    <location>
        <begin position="16"/>
        <end position="191"/>
    </location>
</feature>
<dbReference type="AlphaFoldDB" id="A0A238LA03"/>
<dbReference type="OrthoDB" id="7651419at2"/>
<dbReference type="Proteomes" id="UP000201613">
    <property type="component" value="Unassembled WGS sequence"/>
</dbReference>